<evidence type="ECO:0000259" key="1">
    <source>
        <dbReference type="Pfam" id="PF16778"/>
    </source>
</evidence>
<proteinExistence type="predicted"/>
<evidence type="ECO:0000313" key="2">
    <source>
        <dbReference type="EMBL" id="MDT3468912.1"/>
    </source>
</evidence>
<reference evidence="2" key="1">
    <citation type="submission" date="2023-07" db="EMBL/GenBank/DDBJ databases">
        <title>Comparative genomics of clinical Stenotrophomonas maltophilia isolates reveals regions of diversity which correlate with colonization and persistence in vivo.</title>
        <authorList>
            <person name="Mcdaniel M.S."/>
            <person name="Swords W.E."/>
            <person name="Sumpter N.A."/>
            <person name="Lindgren N.R."/>
            <person name="Billiot C.E."/>
        </authorList>
    </citation>
    <scope>NUCLEOTIDE SEQUENCE</scope>
    <source>
        <strain evidence="2">Ism4</strain>
    </source>
</reference>
<dbReference type="AlphaFoldDB" id="A0AAJ2MVN7"/>
<accession>A0AAJ2MVN7</accession>
<gene>
    <name evidence="2" type="ORF">ROV92_13060</name>
</gene>
<evidence type="ECO:0000313" key="3">
    <source>
        <dbReference type="Proteomes" id="UP001251948"/>
    </source>
</evidence>
<dbReference type="EMBL" id="JAVSKO010000005">
    <property type="protein sequence ID" value="MDT3468912.1"/>
    <property type="molecule type" value="Genomic_DNA"/>
</dbReference>
<name>A0AAJ2MVN7_STEMA</name>
<protein>
    <submittedName>
        <fullName evidence="2">Tail fiber assembly protein</fullName>
    </submittedName>
</protein>
<organism evidence="2 3">
    <name type="scientific">Stenotrophomonas maltophilia</name>
    <name type="common">Pseudomonas maltophilia</name>
    <name type="synonym">Xanthomonas maltophilia</name>
    <dbReference type="NCBI Taxonomy" id="40324"/>
    <lineage>
        <taxon>Bacteria</taxon>
        <taxon>Pseudomonadati</taxon>
        <taxon>Pseudomonadota</taxon>
        <taxon>Gammaproteobacteria</taxon>
        <taxon>Lysobacterales</taxon>
        <taxon>Lysobacteraceae</taxon>
        <taxon>Stenotrophomonas</taxon>
        <taxon>Stenotrophomonas maltophilia group</taxon>
    </lineage>
</organism>
<dbReference type="Proteomes" id="UP001251948">
    <property type="component" value="Unassembled WGS sequence"/>
</dbReference>
<feature type="domain" description="Phage tail assembly chaperone-like" evidence="1">
    <location>
        <begin position="41"/>
        <end position="95"/>
    </location>
</feature>
<dbReference type="Gene3D" id="6.10.140.1310">
    <property type="match status" value="1"/>
</dbReference>
<comment type="caution">
    <text evidence="2">The sequence shown here is derived from an EMBL/GenBank/DDBJ whole genome shotgun (WGS) entry which is preliminary data.</text>
</comment>
<dbReference type="InterPro" id="IPR031893">
    <property type="entry name" value="Phage_tail_APC"/>
</dbReference>
<dbReference type="Pfam" id="PF16778">
    <property type="entry name" value="Phage_tail_APC"/>
    <property type="match status" value="1"/>
</dbReference>
<sequence>MYAVNGKGYRVVSDATQLLPGETAMTVLPDDLVARLKVLEARSDRDLELRASDWTQMADAPLTALEKASYQAYRQALRDLPSAPGFPDVPWPPVPVIKDGAASNGQGTIHP</sequence>
<dbReference type="RefSeq" id="WP_312562629.1">
    <property type="nucleotide sequence ID" value="NZ_JAVSKO010000005.1"/>
</dbReference>